<evidence type="ECO:0000313" key="2">
    <source>
        <dbReference type="EMBL" id="KGR86911.1"/>
    </source>
</evidence>
<gene>
    <name evidence="2" type="ORF">CD31_08500</name>
</gene>
<keyword evidence="3" id="KW-1185">Reference proteome</keyword>
<dbReference type="InterPro" id="IPR016161">
    <property type="entry name" value="Ald_DH/histidinol_DH"/>
</dbReference>
<organism evidence="2 3">
    <name type="scientific">Lysinibacillus boronitolerans JCM 21713 = 10a = NBRC 103108</name>
    <dbReference type="NCBI Taxonomy" id="1294264"/>
    <lineage>
        <taxon>Bacteria</taxon>
        <taxon>Bacillati</taxon>
        <taxon>Bacillota</taxon>
        <taxon>Bacilli</taxon>
        <taxon>Bacillales</taxon>
        <taxon>Bacillaceae</taxon>
        <taxon>Lysinibacillus</taxon>
    </lineage>
</organism>
<reference evidence="2 3" key="1">
    <citation type="submission" date="2014-02" db="EMBL/GenBank/DDBJ databases">
        <title>Draft genome sequence of Lysinibacillus boronitolerans NBRC 103108.</title>
        <authorList>
            <person name="Zhang F."/>
            <person name="Wang G."/>
            <person name="Zhang L."/>
        </authorList>
    </citation>
    <scope>NUCLEOTIDE SEQUENCE [LARGE SCALE GENOMIC DNA]</scope>
    <source>
        <strain evidence="2 3">NBRC 103108</strain>
    </source>
</reference>
<evidence type="ECO:0000256" key="1">
    <source>
        <dbReference type="ARBA" id="ARBA00022857"/>
    </source>
</evidence>
<keyword evidence="1" id="KW-0521">NADP</keyword>
<protein>
    <submittedName>
        <fullName evidence="2">Acyl-CoA reductase</fullName>
    </submittedName>
</protein>
<proteinExistence type="predicted"/>
<dbReference type="InterPro" id="IPR008670">
    <property type="entry name" value="CoA_reduct_LuxC"/>
</dbReference>
<comment type="caution">
    <text evidence="2">The sequence shown here is derived from an EMBL/GenBank/DDBJ whole genome shotgun (WGS) entry which is preliminary data.</text>
</comment>
<dbReference type="Proteomes" id="UP000030487">
    <property type="component" value="Unassembled WGS sequence"/>
</dbReference>
<evidence type="ECO:0000313" key="3">
    <source>
        <dbReference type="Proteomes" id="UP000030487"/>
    </source>
</evidence>
<dbReference type="SUPFAM" id="SSF53720">
    <property type="entry name" value="ALDH-like"/>
    <property type="match status" value="1"/>
</dbReference>
<dbReference type="RefSeq" id="WP_036076751.1">
    <property type="nucleotide sequence ID" value="NZ_AVCW01000013.1"/>
</dbReference>
<dbReference type="Pfam" id="PF05893">
    <property type="entry name" value="LuxC"/>
    <property type="match status" value="1"/>
</dbReference>
<dbReference type="EMBL" id="JPVR01000069">
    <property type="protein sequence ID" value="KGR86911.1"/>
    <property type="molecule type" value="Genomic_DNA"/>
</dbReference>
<accession>A0ABR4Y118</accession>
<name>A0ABR4Y118_9BACI</name>
<sequence length="397" mass="45116">MNLFWPENIAFESAMEQLSFYKPNKPFDQEVVAFTQALSKRFLRIRELPEIVALGYWLRKANIKEMQAAFEQGAAQKKVRARGTVFHIAPSNVDTIFVYSWMLSLLAGNRNIIRISSKEQKGLNVLLQIIIEELTRPEFQKIAQQTIICTYGHEENATAVLSSACQTRVIWGGDVTISAIRSVPLAPLANELTFPDRFSLAVLNSEIISKLNEKELDNLVEQFYNDVFWFDQMACSSPRLIVWSGDNQEAINKFWTVFAQKIQQKQYELMAATQVLKYTTSLVLATESVVGNLENGLYFSRVKLSDVPADVRERHCGGGMFYEYTVETLKDLAGVLIDKDQTIAYFGFEREELENLVDAITTRGIDRIVPIGKALEFTGVWDGQSFLTSFTREVIII</sequence>